<feature type="coiled-coil region" evidence="1">
    <location>
        <begin position="343"/>
        <end position="396"/>
    </location>
</feature>
<accession>A0A2S1R661</accession>
<keyword evidence="3" id="KW-0812">Transmembrane</keyword>
<proteinExistence type="predicted"/>
<keyword evidence="3" id="KW-0472">Membrane</keyword>
<dbReference type="Proteomes" id="UP000244928">
    <property type="component" value="Chromosome"/>
</dbReference>
<evidence type="ECO:0000256" key="1">
    <source>
        <dbReference type="SAM" id="Coils"/>
    </source>
</evidence>
<dbReference type="AlphaFoldDB" id="A0A2S1R661"/>
<evidence type="ECO:0000313" key="5">
    <source>
        <dbReference type="EMBL" id="AWH91777.1"/>
    </source>
</evidence>
<evidence type="ECO:0000313" key="6">
    <source>
        <dbReference type="Proteomes" id="UP000244928"/>
    </source>
</evidence>
<evidence type="ECO:0000256" key="3">
    <source>
        <dbReference type="SAM" id="Phobius"/>
    </source>
</evidence>
<feature type="compositionally biased region" description="Gly residues" evidence="2">
    <location>
        <begin position="618"/>
        <end position="638"/>
    </location>
</feature>
<dbReference type="Pfam" id="PF04536">
    <property type="entry name" value="TPM_phosphatase"/>
    <property type="match status" value="1"/>
</dbReference>
<feature type="region of interest" description="Disordered" evidence="2">
    <location>
        <begin position="612"/>
        <end position="638"/>
    </location>
</feature>
<dbReference type="EMBL" id="CP015449">
    <property type="protein sequence ID" value="AWH91777.1"/>
    <property type="molecule type" value="Genomic_DNA"/>
</dbReference>
<dbReference type="Gene3D" id="3.10.310.50">
    <property type="match status" value="1"/>
</dbReference>
<keyword evidence="1" id="KW-0175">Coiled coil</keyword>
<keyword evidence="6" id="KW-1185">Reference proteome</keyword>
<dbReference type="RefSeq" id="WP_108847037.1">
    <property type="nucleotide sequence ID" value="NZ_CP015449.1"/>
</dbReference>
<protein>
    <recommendedName>
        <fullName evidence="4">TPM domain-containing protein</fullName>
    </recommendedName>
</protein>
<sequence length="705" mass="72863">MIAASPRPATPVVLRRLHLAAASVLAALLVCLTAWGTPSAAAEPPSNLRQQLTDSAGVLGGDTRDVESRLAELRSTDQIQLWVTFVDTLDGIPVEQWSRQTRELSDLGASDALLVVAVQDGRYWFEFDDPEGSPADDQRTAQQIADRDIEPRLADDDWAGAVIGAADGLERQGSGSEVSPFAIIAAIAVIVVLVVVLVLVTRRRRAARTARQAEDARDIPGDDTARMSALPIDVLDARARAGLVDADQAVDASATALETATGEFGDLRTRPFRAALDAARSEVAAAHGLVQRLDDDIPETPDQRKAMLLEVAARAERAERGLEDQATAFGEMRDLLINGGASVDALTRRAVALRARLPEAEKTMSDLRERFPSAVLTSIADNLSLAEQLLDAAEAETGRARVALARPVGEQGEAVDAITSAEGELARAEKLVDGVDHAADDIATARRDLEPLVAEVEEELEMAARLLASTDVSDATSRDLTAAASAGRDAVEAARRDGQTDPLGTFSRLIEVDRDLDEALAAAGHEAEAAGRARAARQAALTRAAGAVREADDFIGSRSYVIGQAARTRLASAKNSLATAEATVGPAAFPAADRALNLAREALRLAQDDASRPQYTGRYGGPHGPYGRGGRGGRGGSGTGALVGGMIAGALIQGMTRGAGSSFGSGSSWGGGLGGGGGFGGGFGGGGFSGGGGGGWGGGGAGGRF</sequence>
<dbReference type="InterPro" id="IPR007621">
    <property type="entry name" value="TPM_dom"/>
</dbReference>
<evidence type="ECO:0000259" key="4">
    <source>
        <dbReference type="Pfam" id="PF04536"/>
    </source>
</evidence>
<reference evidence="5 6" key="1">
    <citation type="submission" date="2016-04" db="EMBL/GenBank/DDBJ databases">
        <title>Complete genome sequence of Dietzia lutea YIM 80766T, a strain isolated from desert soil in Egypt.</title>
        <authorList>
            <person name="Zhao J."/>
            <person name="Hu B."/>
            <person name="Geng S."/>
            <person name="Nie Y."/>
            <person name="Tang Y."/>
        </authorList>
    </citation>
    <scope>NUCLEOTIDE SEQUENCE [LARGE SCALE GENOMIC DNA]</scope>
    <source>
        <strain evidence="5 6">YIM 80766</strain>
    </source>
</reference>
<keyword evidence="3" id="KW-1133">Transmembrane helix</keyword>
<dbReference type="KEGG" id="dlu:A6035_05960"/>
<evidence type="ECO:0000256" key="2">
    <source>
        <dbReference type="SAM" id="MobiDB-lite"/>
    </source>
</evidence>
<gene>
    <name evidence="5" type="ORF">A6035_05960</name>
</gene>
<feature type="domain" description="TPM" evidence="4">
    <location>
        <begin position="53"/>
        <end position="171"/>
    </location>
</feature>
<organism evidence="5 6">
    <name type="scientific">Dietzia lutea</name>
    <dbReference type="NCBI Taxonomy" id="546160"/>
    <lineage>
        <taxon>Bacteria</taxon>
        <taxon>Bacillati</taxon>
        <taxon>Actinomycetota</taxon>
        <taxon>Actinomycetes</taxon>
        <taxon>Mycobacteriales</taxon>
        <taxon>Dietziaceae</taxon>
        <taxon>Dietzia</taxon>
    </lineage>
</organism>
<feature type="transmembrane region" description="Helical" evidence="3">
    <location>
        <begin position="181"/>
        <end position="201"/>
    </location>
</feature>
<name>A0A2S1R661_9ACTN</name>